<organism evidence="4 5">
    <name type="scientific">Ditylenchus dipsaci</name>
    <dbReference type="NCBI Taxonomy" id="166011"/>
    <lineage>
        <taxon>Eukaryota</taxon>
        <taxon>Metazoa</taxon>
        <taxon>Ecdysozoa</taxon>
        <taxon>Nematoda</taxon>
        <taxon>Chromadorea</taxon>
        <taxon>Rhabditida</taxon>
        <taxon>Tylenchina</taxon>
        <taxon>Tylenchomorpha</taxon>
        <taxon>Sphaerularioidea</taxon>
        <taxon>Anguinidae</taxon>
        <taxon>Anguininae</taxon>
        <taxon>Ditylenchus</taxon>
    </lineage>
</organism>
<evidence type="ECO:0000256" key="1">
    <source>
        <dbReference type="SAM" id="MobiDB-lite"/>
    </source>
</evidence>
<sequence length="351" mass="39582">MGKWNTRILGSGVSRVLIVVIFANFYCLRAANISAFFIYGCVIFLHIYGLRNRIREAYQSSYWDGARTSIASFWDGVGYLWHGYEVTGLDNLPDEGPALLVAYHGTLPLDLYYLIAKGILYKKRTIHCVGDKFVFKIPGWGKMCKVFCITPGTIEDCVANLNAGNLLIIAPGGVREALFSNAATYQIMWGQRLGFAKVVLQSSVPVIPMFTENCRDAFRTPRWGRRIFRKLYEKTRMPICPIYGGFPVKMTTHLGSPIRFDQTPPPTPEQIKYLVKKAVANLIREHQVLPGSILRGMYHRIRKKQKPKGETLLRSDEQQANGLCFAESDGEFEMSPRGEMPAIPSGKLSQK</sequence>
<proteinExistence type="predicted"/>
<evidence type="ECO:0000256" key="2">
    <source>
        <dbReference type="SAM" id="Phobius"/>
    </source>
</evidence>
<reference evidence="5" key="1">
    <citation type="submission" date="2022-11" db="UniProtKB">
        <authorList>
            <consortium name="WormBaseParasite"/>
        </authorList>
    </citation>
    <scope>IDENTIFICATION</scope>
</reference>
<feature type="region of interest" description="Disordered" evidence="1">
    <location>
        <begin position="324"/>
        <end position="351"/>
    </location>
</feature>
<feature type="transmembrane region" description="Helical" evidence="2">
    <location>
        <begin position="7"/>
        <end position="26"/>
    </location>
</feature>
<evidence type="ECO:0000259" key="3">
    <source>
        <dbReference type="Pfam" id="PF01553"/>
    </source>
</evidence>
<feature type="domain" description="Phospholipid/glycerol acyltransferase" evidence="3">
    <location>
        <begin position="85"/>
        <end position="209"/>
    </location>
</feature>
<dbReference type="WBParaSite" id="jg8015">
    <property type="protein sequence ID" value="jg8015"/>
    <property type="gene ID" value="jg8015"/>
</dbReference>
<evidence type="ECO:0000313" key="5">
    <source>
        <dbReference type="WBParaSite" id="jg8015"/>
    </source>
</evidence>
<keyword evidence="4" id="KW-1185">Reference proteome</keyword>
<name>A0A915ER04_9BILA</name>
<keyword evidence="2" id="KW-0472">Membrane</keyword>
<dbReference type="PANTHER" id="PTHR22753">
    <property type="entry name" value="TRANSMEMBRANE PROTEIN 68"/>
    <property type="match status" value="1"/>
</dbReference>
<keyword evidence="2" id="KW-1133">Transmembrane helix</keyword>
<keyword evidence="2" id="KW-0812">Transmembrane</keyword>
<dbReference type="GO" id="GO:0016746">
    <property type="term" value="F:acyltransferase activity"/>
    <property type="evidence" value="ECO:0007669"/>
    <property type="project" value="InterPro"/>
</dbReference>
<dbReference type="SUPFAM" id="SSF69593">
    <property type="entry name" value="Glycerol-3-phosphate (1)-acyltransferase"/>
    <property type="match status" value="1"/>
</dbReference>
<dbReference type="GO" id="GO:0016020">
    <property type="term" value="C:membrane"/>
    <property type="evidence" value="ECO:0007669"/>
    <property type="project" value="TreeGrafter"/>
</dbReference>
<dbReference type="PANTHER" id="PTHR22753:SF14">
    <property type="entry name" value="MONOACYLGLYCEROL_DIACYLGLYCEROL O-ACYLTRANSFERASE"/>
    <property type="match status" value="1"/>
</dbReference>
<dbReference type="Pfam" id="PF01553">
    <property type="entry name" value="Acyltransferase"/>
    <property type="match status" value="1"/>
</dbReference>
<evidence type="ECO:0000313" key="4">
    <source>
        <dbReference type="Proteomes" id="UP000887574"/>
    </source>
</evidence>
<accession>A0A915ER04</accession>
<feature type="transmembrane region" description="Helical" evidence="2">
    <location>
        <begin position="32"/>
        <end position="50"/>
    </location>
</feature>
<dbReference type="CDD" id="cd07987">
    <property type="entry name" value="LPLAT_MGAT-like"/>
    <property type="match status" value="1"/>
</dbReference>
<protein>
    <submittedName>
        <fullName evidence="5">Phospholipid/glycerol acyltransferase domain-containing protein</fullName>
    </submittedName>
</protein>
<dbReference type="AlphaFoldDB" id="A0A915ER04"/>
<dbReference type="Proteomes" id="UP000887574">
    <property type="component" value="Unplaced"/>
</dbReference>
<dbReference type="InterPro" id="IPR002123">
    <property type="entry name" value="Plipid/glycerol_acylTrfase"/>
</dbReference>